<dbReference type="PROSITE" id="PS51257">
    <property type="entry name" value="PROKAR_LIPOPROTEIN"/>
    <property type="match status" value="1"/>
</dbReference>
<dbReference type="Gene3D" id="3.40.630.10">
    <property type="entry name" value="Zn peptidases"/>
    <property type="match status" value="1"/>
</dbReference>
<accession>A0A2M9BE23</accession>
<gene>
    <name evidence="4" type="ORF">CLV56_0404</name>
</gene>
<feature type="domain" description="Peptidase M28" evidence="3">
    <location>
        <begin position="141"/>
        <end position="330"/>
    </location>
</feature>
<sequence length="336" mass="35033">MRSLAWLGVVAALSCGCTAATDDSADDDSGPTASRPAGSTTPGEPTPTPTAASEPTTTATSDATPSAAPPARIDVDRIRADVRHLAGRIGPRHATSPAYRRAADWVAQRFTALGYDVSRQRFDVPAGDSWGVPVDAGRSSNVIADPPRFDPRAPHLVVGAHLDTVAVAPGAEDNASGVASVLEIARVAATNGTRLPVRFVAFGAEEPRGPGDDLHHFGSQHLVATLGPAQREAVRGMASLDRVGVRGPDVPICDAGQGPARVRRALVERAGGVPTSTCEDRASDHWSYAKAGIAAARIGSIPYAGYHSAGDVPRVVDDRQLRRSATVAWRWIKTTS</sequence>
<evidence type="ECO:0000259" key="3">
    <source>
        <dbReference type="Pfam" id="PF04389"/>
    </source>
</evidence>
<keyword evidence="2" id="KW-0732">Signal</keyword>
<dbReference type="PANTHER" id="PTHR12147">
    <property type="entry name" value="METALLOPEPTIDASE M28 FAMILY MEMBER"/>
    <property type="match status" value="1"/>
</dbReference>
<feature type="signal peptide" evidence="2">
    <location>
        <begin position="1"/>
        <end position="19"/>
    </location>
</feature>
<dbReference type="EMBL" id="PGEZ01000001">
    <property type="protein sequence ID" value="PJJ56200.1"/>
    <property type="molecule type" value="Genomic_DNA"/>
</dbReference>
<dbReference type="GO" id="GO:0008235">
    <property type="term" value="F:metalloexopeptidase activity"/>
    <property type="evidence" value="ECO:0007669"/>
    <property type="project" value="InterPro"/>
</dbReference>
<dbReference type="PANTHER" id="PTHR12147:SF26">
    <property type="entry name" value="PEPTIDASE M28 DOMAIN-CONTAINING PROTEIN"/>
    <property type="match status" value="1"/>
</dbReference>
<keyword evidence="5" id="KW-1185">Reference proteome</keyword>
<proteinExistence type="predicted"/>
<evidence type="ECO:0000313" key="4">
    <source>
        <dbReference type="EMBL" id="PJJ56200.1"/>
    </source>
</evidence>
<comment type="caution">
    <text evidence="4">The sequence shown here is derived from an EMBL/GenBank/DDBJ whole genome shotgun (WGS) entry which is preliminary data.</text>
</comment>
<dbReference type="Pfam" id="PF04389">
    <property type="entry name" value="Peptidase_M28"/>
    <property type="match status" value="1"/>
</dbReference>
<feature type="compositionally biased region" description="Low complexity" evidence="1">
    <location>
        <begin position="30"/>
        <end position="72"/>
    </location>
</feature>
<dbReference type="AlphaFoldDB" id="A0A2M9BE23"/>
<name>A0A2M9BE23_9ACTN</name>
<dbReference type="RefSeq" id="WP_245857531.1">
    <property type="nucleotide sequence ID" value="NZ_PGEZ01000001.1"/>
</dbReference>
<dbReference type="InterPro" id="IPR007484">
    <property type="entry name" value="Peptidase_M28"/>
</dbReference>
<organism evidence="4 5">
    <name type="scientific">Mumia flava</name>
    <dbReference type="NCBI Taxonomy" id="1348852"/>
    <lineage>
        <taxon>Bacteria</taxon>
        <taxon>Bacillati</taxon>
        <taxon>Actinomycetota</taxon>
        <taxon>Actinomycetes</taxon>
        <taxon>Propionibacteriales</taxon>
        <taxon>Nocardioidaceae</taxon>
        <taxon>Mumia</taxon>
    </lineage>
</organism>
<protein>
    <submittedName>
        <fullName evidence="4">Peptidase M28-like protein</fullName>
    </submittedName>
</protein>
<dbReference type="SUPFAM" id="SSF53187">
    <property type="entry name" value="Zn-dependent exopeptidases"/>
    <property type="match status" value="1"/>
</dbReference>
<dbReference type="InterPro" id="IPR045175">
    <property type="entry name" value="M28_fam"/>
</dbReference>
<evidence type="ECO:0000313" key="5">
    <source>
        <dbReference type="Proteomes" id="UP000230842"/>
    </source>
</evidence>
<reference evidence="4 5" key="1">
    <citation type="submission" date="2017-11" db="EMBL/GenBank/DDBJ databases">
        <title>Genomic Encyclopedia of Archaeal and Bacterial Type Strains, Phase II (KMG-II): From Individual Species to Whole Genera.</title>
        <authorList>
            <person name="Goeker M."/>
        </authorList>
    </citation>
    <scope>NUCLEOTIDE SEQUENCE [LARGE SCALE GENOMIC DNA]</scope>
    <source>
        <strain evidence="4 5">DSM 27763</strain>
    </source>
</reference>
<evidence type="ECO:0000256" key="2">
    <source>
        <dbReference type="SAM" id="SignalP"/>
    </source>
</evidence>
<dbReference type="GO" id="GO:0006508">
    <property type="term" value="P:proteolysis"/>
    <property type="evidence" value="ECO:0007669"/>
    <property type="project" value="InterPro"/>
</dbReference>
<feature type="region of interest" description="Disordered" evidence="1">
    <location>
        <begin position="20"/>
        <end position="76"/>
    </location>
</feature>
<feature type="chain" id="PRO_5038390136" evidence="2">
    <location>
        <begin position="20"/>
        <end position="336"/>
    </location>
</feature>
<dbReference type="Proteomes" id="UP000230842">
    <property type="component" value="Unassembled WGS sequence"/>
</dbReference>
<evidence type="ECO:0000256" key="1">
    <source>
        <dbReference type="SAM" id="MobiDB-lite"/>
    </source>
</evidence>